<proteinExistence type="predicted"/>
<dbReference type="AlphaFoldDB" id="S0G570"/>
<dbReference type="RefSeq" id="WP_006963569.1">
    <property type="nucleotide sequence ID" value="NZ_APJX01000001.1"/>
</dbReference>
<name>S0G570_9BACT</name>
<sequence length="146" mass="16766">MHSQIENLLKKISYIETDMELHKHILFSIPSDQKEEMEKVMQIIAEKKQQVQDLRREIKRKDPAAYDRILAIEKGTELFKTMARDKQFDRVDTPDDSGACKITLSDGTDVDCLVAALEKNGDWMILTRDGEVKQFPKGLVKQGTKS</sequence>
<gene>
    <name evidence="1" type="ORF">Dpo_1c01100</name>
</gene>
<dbReference type="OrthoDB" id="5421829at2"/>
<comment type="caution">
    <text evidence="1">The sequence shown here is derived from an EMBL/GenBank/DDBJ whole genome shotgun (WGS) entry which is preliminary data.</text>
</comment>
<protein>
    <submittedName>
        <fullName evidence="1">Uncharacterized protein</fullName>
    </submittedName>
</protein>
<evidence type="ECO:0000313" key="2">
    <source>
        <dbReference type="Proteomes" id="UP000014216"/>
    </source>
</evidence>
<organism evidence="1 2">
    <name type="scientific">Desulfotignum phosphitoxidans DSM 13687</name>
    <dbReference type="NCBI Taxonomy" id="1286635"/>
    <lineage>
        <taxon>Bacteria</taxon>
        <taxon>Pseudomonadati</taxon>
        <taxon>Thermodesulfobacteriota</taxon>
        <taxon>Desulfobacteria</taxon>
        <taxon>Desulfobacterales</taxon>
        <taxon>Desulfobacteraceae</taxon>
        <taxon>Desulfotignum</taxon>
    </lineage>
</organism>
<reference evidence="1 2" key="1">
    <citation type="journal article" date="2013" name="Genome Announc.">
        <title>Draft Genome Sequence of Desulfotignum phosphitoxidans DSM 13687 Strain FiPS-3.</title>
        <authorList>
            <person name="Poehlein A."/>
            <person name="Daniel R."/>
            <person name="Simeonova D.D."/>
        </authorList>
    </citation>
    <scope>NUCLEOTIDE SEQUENCE [LARGE SCALE GENOMIC DNA]</scope>
    <source>
        <strain evidence="1 2">DSM 13687</strain>
    </source>
</reference>
<accession>S0G570</accession>
<evidence type="ECO:0000313" key="1">
    <source>
        <dbReference type="EMBL" id="EMS80979.1"/>
    </source>
</evidence>
<dbReference type="Proteomes" id="UP000014216">
    <property type="component" value="Unassembled WGS sequence"/>
</dbReference>
<keyword evidence="2" id="KW-1185">Reference proteome</keyword>
<dbReference type="EMBL" id="APJX01000001">
    <property type="protein sequence ID" value="EMS80979.1"/>
    <property type="molecule type" value="Genomic_DNA"/>
</dbReference>